<evidence type="ECO:0000256" key="3">
    <source>
        <dbReference type="ARBA" id="ARBA00023163"/>
    </source>
</evidence>
<reference evidence="7" key="1">
    <citation type="submission" date="2016-10" db="EMBL/GenBank/DDBJ databases">
        <authorList>
            <person name="Varghese N."/>
            <person name="Submissions S."/>
        </authorList>
    </citation>
    <scope>NUCLEOTIDE SEQUENCE [LARGE SCALE GENOMIC DNA]</scope>
    <source>
        <strain evidence="7">DSM 16995</strain>
    </source>
</reference>
<dbReference type="GO" id="GO:0003677">
    <property type="term" value="F:DNA binding"/>
    <property type="evidence" value="ECO:0007669"/>
    <property type="project" value="UniProtKB-KW"/>
</dbReference>
<gene>
    <name evidence="6" type="ORF">SAMN05660337_2845</name>
</gene>
<feature type="domain" description="Cyclic nucleotide-binding" evidence="4">
    <location>
        <begin position="25"/>
        <end position="134"/>
    </location>
</feature>
<dbReference type="PROSITE" id="PS51063">
    <property type="entry name" value="HTH_CRP_2"/>
    <property type="match status" value="1"/>
</dbReference>
<evidence type="ECO:0000259" key="5">
    <source>
        <dbReference type="PROSITE" id="PS51063"/>
    </source>
</evidence>
<accession>A0A1G9JKM7</accession>
<keyword evidence="3" id="KW-0804">Transcription</keyword>
<dbReference type="SMART" id="SM00100">
    <property type="entry name" value="cNMP"/>
    <property type="match status" value="1"/>
</dbReference>
<proteinExistence type="predicted"/>
<dbReference type="RefSeq" id="WP_092162242.1">
    <property type="nucleotide sequence ID" value="NZ_FNGA01000004.1"/>
</dbReference>
<keyword evidence="7" id="KW-1185">Reference proteome</keyword>
<evidence type="ECO:0000256" key="1">
    <source>
        <dbReference type="ARBA" id="ARBA00023015"/>
    </source>
</evidence>
<dbReference type="SUPFAM" id="SSF51206">
    <property type="entry name" value="cAMP-binding domain-like"/>
    <property type="match status" value="1"/>
</dbReference>
<dbReference type="Pfam" id="PF00027">
    <property type="entry name" value="cNMP_binding"/>
    <property type="match status" value="1"/>
</dbReference>
<dbReference type="InterPro" id="IPR000595">
    <property type="entry name" value="cNMP-bd_dom"/>
</dbReference>
<dbReference type="InterPro" id="IPR036388">
    <property type="entry name" value="WH-like_DNA-bd_sf"/>
</dbReference>
<dbReference type="Proteomes" id="UP000199053">
    <property type="component" value="Unassembled WGS sequence"/>
</dbReference>
<dbReference type="Pfam" id="PF13545">
    <property type="entry name" value="HTH_Crp_2"/>
    <property type="match status" value="1"/>
</dbReference>
<evidence type="ECO:0000256" key="2">
    <source>
        <dbReference type="ARBA" id="ARBA00023125"/>
    </source>
</evidence>
<dbReference type="PANTHER" id="PTHR24567:SF26">
    <property type="entry name" value="REGULATORY PROTEIN YEIL"/>
    <property type="match status" value="1"/>
</dbReference>
<feature type="domain" description="HTH crp-type" evidence="5">
    <location>
        <begin position="159"/>
        <end position="232"/>
    </location>
</feature>
<keyword evidence="1" id="KW-0805">Transcription regulation</keyword>
<dbReference type="GO" id="GO:0003700">
    <property type="term" value="F:DNA-binding transcription factor activity"/>
    <property type="evidence" value="ECO:0007669"/>
    <property type="project" value="TreeGrafter"/>
</dbReference>
<sequence>MKCICNDCKKTSSQTTDKCFKDLWLFETFNDSQLEELKKIGLKKTITKGNSIFAQGRPANEMFLIKAGRIRLSKVQEDGAEITLDFRKAGDVVGENILSGEMDYPLSAWAMEETVTCGFNINSFNELILKHPDIGLSVIKSMGIKMVSMADRLESMTENSLESRLHSVLSLVAKEHGTKVADGFELNFSLTHEELGFLVGAHRVSITKAMKSLIDCGKILKNGKKITLIKSFS</sequence>
<dbReference type="InterPro" id="IPR014710">
    <property type="entry name" value="RmlC-like_jellyroll"/>
</dbReference>
<dbReference type="InterPro" id="IPR018490">
    <property type="entry name" value="cNMP-bd_dom_sf"/>
</dbReference>
<dbReference type="Gene3D" id="1.10.10.10">
    <property type="entry name" value="Winged helix-like DNA-binding domain superfamily/Winged helix DNA-binding domain"/>
    <property type="match status" value="1"/>
</dbReference>
<dbReference type="InterPro" id="IPR036390">
    <property type="entry name" value="WH_DNA-bd_sf"/>
</dbReference>
<dbReference type="GO" id="GO:0005829">
    <property type="term" value="C:cytosol"/>
    <property type="evidence" value="ECO:0007669"/>
    <property type="project" value="TreeGrafter"/>
</dbReference>
<dbReference type="Gene3D" id="2.60.120.10">
    <property type="entry name" value="Jelly Rolls"/>
    <property type="match status" value="1"/>
</dbReference>
<dbReference type="PROSITE" id="PS50042">
    <property type="entry name" value="CNMP_BINDING_3"/>
    <property type="match status" value="1"/>
</dbReference>
<name>A0A1G9JKM7_9BACT</name>
<dbReference type="SUPFAM" id="SSF46785">
    <property type="entry name" value="Winged helix' DNA-binding domain"/>
    <property type="match status" value="1"/>
</dbReference>
<dbReference type="CDD" id="cd00038">
    <property type="entry name" value="CAP_ED"/>
    <property type="match status" value="1"/>
</dbReference>
<dbReference type="OrthoDB" id="5415223at2"/>
<organism evidence="6 7">
    <name type="scientific">Maridesulfovibrio ferrireducens</name>
    <dbReference type="NCBI Taxonomy" id="246191"/>
    <lineage>
        <taxon>Bacteria</taxon>
        <taxon>Pseudomonadati</taxon>
        <taxon>Thermodesulfobacteriota</taxon>
        <taxon>Desulfovibrionia</taxon>
        <taxon>Desulfovibrionales</taxon>
        <taxon>Desulfovibrionaceae</taxon>
        <taxon>Maridesulfovibrio</taxon>
    </lineage>
</organism>
<dbReference type="InterPro" id="IPR012318">
    <property type="entry name" value="HTH_CRP"/>
</dbReference>
<dbReference type="AlphaFoldDB" id="A0A1G9JKM7"/>
<dbReference type="PANTHER" id="PTHR24567">
    <property type="entry name" value="CRP FAMILY TRANSCRIPTIONAL REGULATORY PROTEIN"/>
    <property type="match status" value="1"/>
</dbReference>
<dbReference type="InterPro" id="IPR050397">
    <property type="entry name" value="Env_Response_Regulators"/>
</dbReference>
<dbReference type="EMBL" id="FNGA01000004">
    <property type="protein sequence ID" value="SDL38147.1"/>
    <property type="molecule type" value="Genomic_DNA"/>
</dbReference>
<keyword evidence="2" id="KW-0238">DNA-binding</keyword>
<evidence type="ECO:0000259" key="4">
    <source>
        <dbReference type="PROSITE" id="PS50042"/>
    </source>
</evidence>
<dbReference type="STRING" id="246191.SAMN05660337_2845"/>
<evidence type="ECO:0000313" key="7">
    <source>
        <dbReference type="Proteomes" id="UP000199053"/>
    </source>
</evidence>
<evidence type="ECO:0000313" key="6">
    <source>
        <dbReference type="EMBL" id="SDL38147.1"/>
    </source>
</evidence>
<protein>
    <submittedName>
        <fullName evidence="6">CRP/FNR family transcriptional regulator, anaerobic regulatory protein</fullName>
    </submittedName>
</protein>